<accession>A0ABQ6M3P2</accession>
<comment type="caution">
    <text evidence="2">The sequence shown here is derived from an EMBL/GenBank/DDBJ whole genome shotgun (WGS) entry which is preliminary data.</text>
</comment>
<evidence type="ECO:0000256" key="1">
    <source>
        <dbReference type="SAM" id="MobiDB-lite"/>
    </source>
</evidence>
<feature type="region of interest" description="Disordered" evidence="1">
    <location>
        <begin position="1"/>
        <end position="69"/>
    </location>
</feature>
<dbReference type="EMBL" id="BRYB01002393">
    <property type="protein sequence ID" value="GMI18991.1"/>
    <property type="molecule type" value="Genomic_DNA"/>
</dbReference>
<evidence type="ECO:0000313" key="3">
    <source>
        <dbReference type="Proteomes" id="UP001165060"/>
    </source>
</evidence>
<feature type="compositionally biased region" description="Polar residues" evidence="1">
    <location>
        <begin position="225"/>
        <end position="241"/>
    </location>
</feature>
<feature type="compositionally biased region" description="Pro residues" evidence="1">
    <location>
        <begin position="32"/>
        <end position="53"/>
    </location>
</feature>
<reference evidence="2 3" key="1">
    <citation type="journal article" date="2023" name="Commun. Biol.">
        <title>Genome analysis of Parmales, the sister group of diatoms, reveals the evolutionary specialization of diatoms from phago-mixotrophs to photoautotrophs.</title>
        <authorList>
            <person name="Ban H."/>
            <person name="Sato S."/>
            <person name="Yoshikawa S."/>
            <person name="Yamada K."/>
            <person name="Nakamura Y."/>
            <person name="Ichinomiya M."/>
            <person name="Sato N."/>
            <person name="Blanc-Mathieu R."/>
            <person name="Endo H."/>
            <person name="Kuwata A."/>
            <person name="Ogata H."/>
        </authorList>
    </citation>
    <scope>NUCLEOTIDE SEQUENCE [LARGE SCALE GENOMIC DNA]</scope>
</reference>
<proteinExistence type="predicted"/>
<feature type="region of interest" description="Disordered" evidence="1">
    <location>
        <begin position="219"/>
        <end position="246"/>
    </location>
</feature>
<gene>
    <name evidence="2" type="ORF">TeGR_g7210</name>
</gene>
<dbReference type="Proteomes" id="UP001165060">
    <property type="component" value="Unassembled WGS sequence"/>
</dbReference>
<protein>
    <submittedName>
        <fullName evidence="2">Uncharacterized protein</fullName>
    </submittedName>
</protein>
<keyword evidence="3" id="KW-1185">Reference proteome</keyword>
<feature type="region of interest" description="Disordered" evidence="1">
    <location>
        <begin position="297"/>
        <end position="334"/>
    </location>
</feature>
<feature type="compositionally biased region" description="Polar residues" evidence="1">
    <location>
        <begin position="58"/>
        <end position="69"/>
    </location>
</feature>
<evidence type="ECO:0000313" key="2">
    <source>
        <dbReference type="EMBL" id="GMI18991.1"/>
    </source>
</evidence>
<organism evidence="2 3">
    <name type="scientific">Tetraparma gracilis</name>
    <dbReference type="NCBI Taxonomy" id="2962635"/>
    <lineage>
        <taxon>Eukaryota</taxon>
        <taxon>Sar</taxon>
        <taxon>Stramenopiles</taxon>
        <taxon>Ochrophyta</taxon>
        <taxon>Bolidophyceae</taxon>
        <taxon>Parmales</taxon>
        <taxon>Triparmaceae</taxon>
        <taxon>Tetraparma</taxon>
    </lineage>
</organism>
<name>A0ABQ6M3P2_9STRA</name>
<sequence length="334" mass="36351">MSNFPFQDSAPPHMPSAQTPTSANPEFSFPLQSPPPPPPATTPPLSVSPPPFGVPLSNATSMSSLDSAQATAHLPMQALEQLSKLSTPTAGNQPVVLESMDQYIAPLQKSPAAASAGRQGGESELAKKLREELATTKKDLVRAVQGWREDRDTFKKNMEAHIVSNSAKAIKSEMLTERKRLRAEIAKLQAKNKELTQTSEAAATKADREIKELKAKLVHAESSKKYTNQTARRTSATSSAQLDEKTRECEDLKKAVTMMMGQLDAGVAFQRQLQGDFDVVSDRNEDLLDEVESLKKALEEKKRPSRKAPPPPGRKSFDFGAFSDTKVGEEVPGS</sequence>